<dbReference type="Pfam" id="PF01812">
    <property type="entry name" value="5-FTHF_cyc-lig"/>
    <property type="match status" value="1"/>
</dbReference>
<dbReference type="InterPro" id="IPR002698">
    <property type="entry name" value="FTHF_cligase"/>
</dbReference>
<dbReference type="KEGG" id="htq:FRZ44_41300"/>
<comment type="catalytic activity">
    <reaction evidence="5">
        <text>(6S)-5-formyl-5,6,7,8-tetrahydrofolate + ATP = (6R)-5,10-methenyltetrahydrofolate + ADP + phosphate</text>
        <dbReference type="Rhea" id="RHEA:10488"/>
        <dbReference type="ChEBI" id="CHEBI:30616"/>
        <dbReference type="ChEBI" id="CHEBI:43474"/>
        <dbReference type="ChEBI" id="CHEBI:57455"/>
        <dbReference type="ChEBI" id="CHEBI:57457"/>
        <dbReference type="ChEBI" id="CHEBI:456216"/>
        <dbReference type="EC" id="6.3.3.2"/>
    </reaction>
</comment>
<evidence type="ECO:0000256" key="4">
    <source>
        <dbReference type="PIRSR" id="PIRSR006806-1"/>
    </source>
</evidence>
<protein>
    <recommendedName>
        <fullName evidence="5">5-formyltetrahydrofolate cyclo-ligase</fullName>
        <ecNumber evidence="5">6.3.3.2</ecNumber>
    </recommendedName>
</protein>
<keyword evidence="5" id="KW-0479">Metal-binding</keyword>
<dbReference type="GO" id="GO:0035999">
    <property type="term" value="P:tetrahydrofolate interconversion"/>
    <property type="evidence" value="ECO:0007669"/>
    <property type="project" value="TreeGrafter"/>
</dbReference>
<dbReference type="GO" id="GO:0030272">
    <property type="term" value="F:5-formyltetrahydrofolate cyclo-ligase activity"/>
    <property type="evidence" value="ECO:0007669"/>
    <property type="project" value="UniProtKB-EC"/>
</dbReference>
<comment type="similarity">
    <text evidence="1 5">Belongs to the 5-formyltetrahydrofolate cyclo-ligase family.</text>
</comment>
<dbReference type="InterPro" id="IPR024185">
    <property type="entry name" value="FTHF_cligase-like_sf"/>
</dbReference>
<dbReference type="Proteomes" id="UP000326202">
    <property type="component" value="Chromosome"/>
</dbReference>
<sequence>MTHPETPTPEQLVDAKRALRALATERRRQLALEVGPEAAGIAAAQHFLGACKPKPGTAISGYWPLEGEFDPRPLMQRLVERGCPIGLPVVIGRDQPLQFRDWRPGIALVPGPFRVPTPPPDAALVEPRILLVPMLAFDREGYRLGYGGGFYDRTLERLRARGGALAVGTAFDGQEVNHVPHADFDQPLDWIVTERRALRVGAN</sequence>
<reference evidence="6 7" key="1">
    <citation type="submission" date="2019-08" db="EMBL/GenBank/DDBJ databases">
        <title>Hyperibacter terrae gen. nov., sp. nov. and Hyperibacter viscosus sp. nov., two new members in the family Rhodospirillaceae isolated from the rhizosphere of Hypericum perforatum.</title>
        <authorList>
            <person name="Noviana Z."/>
        </authorList>
    </citation>
    <scope>NUCLEOTIDE SEQUENCE [LARGE SCALE GENOMIC DNA]</scope>
    <source>
        <strain evidence="6 7">R5913</strain>
    </source>
</reference>
<evidence type="ECO:0000256" key="5">
    <source>
        <dbReference type="RuleBase" id="RU361279"/>
    </source>
</evidence>
<dbReference type="EC" id="6.3.3.2" evidence="5"/>
<evidence type="ECO:0000256" key="2">
    <source>
        <dbReference type="ARBA" id="ARBA00022741"/>
    </source>
</evidence>
<dbReference type="Gene3D" id="3.40.50.10420">
    <property type="entry name" value="NagB/RpiA/CoA transferase-like"/>
    <property type="match status" value="1"/>
</dbReference>
<organism evidence="6 7">
    <name type="scientific">Hypericibacter terrae</name>
    <dbReference type="NCBI Taxonomy" id="2602015"/>
    <lineage>
        <taxon>Bacteria</taxon>
        <taxon>Pseudomonadati</taxon>
        <taxon>Pseudomonadota</taxon>
        <taxon>Alphaproteobacteria</taxon>
        <taxon>Rhodospirillales</taxon>
        <taxon>Dongiaceae</taxon>
        <taxon>Hypericibacter</taxon>
    </lineage>
</organism>
<evidence type="ECO:0000313" key="6">
    <source>
        <dbReference type="EMBL" id="QEX18819.1"/>
    </source>
</evidence>
<evidence type="ECO:0000256" key="1">
    <source>
        <dbReference type="ARBA" id="ARBA00010638"/>
    </source>
</evidence>
<dbReference type="PANTHER" id="PTHR23407:SF1">
    <property type="entry name" value="5-FORMYLTETRAHYDROFOLATE CYCLO-LIGASE"/>
    <property type="match status" value="1"/>
</dbReference>
<evidence type="ECO:0000256" key="3">
    <source>
        <dbReference type="ARBA" id="ARBA00022840"/>
    </source>
</evidence>
<feature type="binding site" evidence="4">
    <location>
        <position position="68"/>
    </location>
    <ligand>
        <name>substrate</name>
    </ligand>
</feature>
<dbReference type="SUPFAM" id="SSF100950">
    <property type="entry name" value="NagB/RpiA/CoA transferase-like"/>
    <property type="match status" value="1"/>
</dbReference>
<dbReference type="AlphaFoldDB" id="A0A5J6MN81"/>
<gene>
    <name evidence="6" type="ORF">FRZ44_41300</name>
</gene>
<name>A0A5J6MN81_9PROT</name>
<accession>A0A5J6MN81</accession>
<dbReference type="PIRSF" id="PIRSF006806">
    <property type="entry name" value="FTHF_cligase"/>
    <property type="match status" value="1"/>
</dbReference>
<dbReference type="GO" id="GO:0046872">
    <property type="term" value="F:metal ion binding"/>
    <property type="evidence" value="ECO:0007669"/>
    <property type="project" value="UniProtKB-KW"/>
</dbReference>
<dbReference type="EMBL" id="CP042906">
    <property type="protein sequence ID" value="QEX18819.1"/>
    <property type="molecule type" value="Genomic_DNA"/>
</dbReference>
<dbReference type="RefSeq" id="WP_225308371.1">
    <property type="nucleotide sequence ID" value="NZ_CP042906.1"/>
</dbReference>
<feature type="binding site" evidence="4">
    <location>
        <begin position="143"/>
        <end position="151"/>
    </location>
    <ligand>
        <name>ATP</name>
        <dbReference type="ChEBI" id="CHEBI:30616"/>
    </ligand>
</feature>
<evidence type="ECO:0000313" key="7">
    <source>
        <dbReference type="Proteomes" id="UP000326202"/>
    </source>
</evidence>
<dbReference type="GO" id="GO:0009396">
    <property type="term" value="P:folic acid-containing compound biosynthetic process"/>
    <property type="evidence" value="ECO:0007669"/>
    <property type="project" value="TreeGrafter"/>
</dbReference>
<dbReference type="InterPro" id="IPR037171">
    <property type="entry name" value="NagB/RpiA_transferase-like"/>
</dbReference>
<dbReference type="PANTHER" id="PTHR23407">
    <property type="entry name" value="ATPASE INHIBITOR/5-FORMYLTETRAHYDROFOLATE CYCLO-LIGASE"/>
    <property type="match status" value="1"/>
</dbReference>
<keyword evidence="3 4" id="KW-0067">ATP-binding</keyword>
<proteinExistence type="inferred from homology"/>
<comment type="cofactor">
    <cofactor evidence="5">
        <name>Mg(2+)</name>
        <dbReference type="ChEBI" id="CHEBI:18420"/>
    </cofactor>
</comment>
<dbReference type="NCBIfam" id="TIGR02727">
    <property type="entry name" value="MTHFS_bact"/>
    <property type="match status" value="1"/>
</dbReference>
<dbReference type="GO" id="GO:0005524">
    <property type="term" value="F:ATP binding"/>
    <property type="evidence" value="ECO:0007669"/>
    <property type="project" value="UniProtKB-KW"/>
</dbReference>
<keyword evidence="7" id="KW-1185">Reference proteome</keyword>
<keyword evidence="2 4" id="KW-0547">Nucleotide-binding</keyword>
<keyword evidence="5" id="KW-0460">Magnesium</keyword>
<feature type="binding site" evidence="4">
    <location>
        <begin position="16"/>
        <end position="20"/>
    </location>
    <ligand>
        <name>ATP</name>
        <dbReference type="ChEBI" id="CHEBI:30616"/>
    </ligand>
</feature>